<dbReference type="CDD" id="cd07995">
    <property type="entry name" value="TPK"/>
    <property type="match status" value="1"/>
</dbReference>
<dbReference type="RefSeq" id="WP_117532400.1">
    <property type="nucleotide sequence ID" value="NZ_QUSM01000004.1"/>
</dbReference>
<dbReference type="GO" id="GO:0009229">
    <property type="term" value="P:thiamine diphosphate biosynthetic process"/>
    <property type="evidence" value="ECO:0007669"/>
    <property type="project" value="InterPro"/>
</dbReference>
<dbReference type="SMART" id="SM00983">
    <property type="entry name" value="TPK_B1_binding"/>
    <property type="match status" value="1"/>
</dbReference>
<dbReference type="InterPro" id="IPR036371">
    <property type="entry name" value="TPK_B1-bd_sf"/>
</dbReference>
<protein>
    <recommendedName>
        <fullName evidence="5">Thiamine diphosphokinase</fullName>
        <ecNumber evidence="5">2.7.6.2</ecNumber>
    </recommendedName>
</protein>
<dbReference type="EC" id="2.7.6.2" evidence="5"/>
<evidence type="ECO:0000256" key="1">
    <source>
        <dbReference type="ARBA" id="ARBA00022679"/>
    </source>
</evidence>
<dbReference type="GO" id="GO:0016301">
    <property type="term" value="F:kinase activity"/>
    <property type="evidence" value="ECO:0007669"/>
    <property type="project" value="UniProtKB-KW"/>
</dbReference>
<reference evidence="7 8" key="1">
    <citation type="submission" date="2018-08" db="EMBL/GenBank/DDBJ databases">
        <title>A genome reference for cultivated species of the human gut microbiota.</title>
        <authorList>
            <person name="Zou Y."/>
            <person name="Xue W."/>
            <person name="Luo G."/>
        </authorList>
    </citation>
    <scope>NUCLEOTIDE SEQUENCE [LARGE SCALE GENOMIC DNA]</scope>
    <source>
        <strain evidence="7 8">AM25-6</strain>
    </source>
</reference>
<dbReference type="Gene3D" id="3.40.50.10240">
    <property type="entry name" value="Thiamin pyrophosphokinase, catalytic domain"/>
    <property type="match status" value="1"/>
</dbReference>
<evidence type="ECO:0000313" key="8">
    <source>
        <dbReference type="Proteomes" id="UP000261212"/>
    </source>
</evidence>
<dbReference type="InterPro" id="IPR007371">
    <property type="entry name" value="TPK_catalytic"/>
</dbReference>
<dbReference type="InterPro" id="IPR006282">
    <property type="entry name" value="Thi_PPkinase"/>
</dbReference>
<dbReference type="AlphaFoldDB" id="A0A3E3DXT8"/>
<gene>
    <name evidence="7" type="ORF">DW687_08330</name>
</gene>
<dbReference type="PANTHER" id="PTHR41299:SF1">
    <property type="entry name" value="THIAMINE PYROPHOSPHOKINASE"/>
    <property type="match status" value="1"/>
</dbReference>
<keyword evidence="3 7" id="KW-0418">Kinase</keyword>
<name>A0A3E3DXT8_9FIRM</name>
<accession>A0A3E3DXT8</accession>
<dbReference type="Pfam" id="PF04263">
    <property type="entry name" value="TPK_catalytic"/>
    <property type="match status" value="1"/>
</dbReference>
<keyword evidence="4" id="KW-0067">ATP-binding</keyword>
<dbReference type="InterPro" id="IPR036759">
    <property type="entry name" value="TPK_catalytic_sf"/>
</dbReference>
<dbReference type="GO" id="GO:0005524">
    <property type="term" value="F:ATP binding"/>
    <property type="evidence" value="ECO:0007669"/>
    <property type="project" value="UniProtKB-KW"/>
</dbReference>
<dbReference type="GO" id="GO:0006772">
    <property type="term" value="P:thiamine metabolic process"/>
    <property type="evidence" value="ECO:0007669"/>
    <property type="project" value="UniProtKB-UniRule"/>
</dbReference>
<dbReference type="Proteomes" id="UP000261212">
    <property type="component" value="Unassembled WGS sequence"/>
</dbReference>
<keyword evidence="2" id="KW-0547">Nucleotide-binding</keyword>
<dbReference type="InterPro" id="IPR007373">
    <property type="entry name" value="Thiamin_PyroPKinase_B1-bd"/>
</dbReference>
<dbReference type="PANTHER" id="PTHR41299">
    <property type="entry name" value="THIAMINE PYROPHOSPHOKINASE"/>
    <property type="match status" value="1"/>
</dbReference>
<evidence type="ECO:0000256" key="5">
    <source>
        <dbReference type="NCBIfam" id="TIGR01378"/>
    </source>
</evidence>
<keyword evidence="1 7" id="KW-0808">Transferase</keyword>
<dbReference type="SUPFAM" id="SSF63999">
    <property type="entry name" value="Thiamin pyrophosphokinase, catalytic domain"/>
    <property type="match status" value="1"/>
</dbReference>
<evidence type="ECO:0000256" key="2">
    <source>
        <dbReference type="ARBA" id="ARBA00022741"/>
    </source>
</evidence>
<sequence length="210" mass="23773">MKYLLISGAEVEDYKFLKSEVEKYEPDFIIAVDRGADHLNKIGIKADLLIGDLDSISDDLKAMYKDKILKLKVEKDNTDTAVALDYAIKNNADEIRIYASVGSRFDHTLGNVLILKRALNSNIKCKLINEQNEIELHSKSFIFENMIGSTTSFFAMDEDVIITLKGFHYPLNEYRLNKYDPIAISNKVEKERAEVLFSGGNVLSVIAKDK</sequence>
<organism evidence="7 8">
    <name type="scientific">Anaerofustis stercorihominis</name>
    <dbReference type="NCBI Taxonomy" id="214853"/>
    <lineage>
        <taxon>Bacteria</taxon>
        <taxon>Bacillati</taxon>
        <taxon>Bacillota</taxon>
        <taxon>Clostridia</taxon>
        <taxon>Eubacteriales</taxon>
        <taxon>Eubacteriaceae</taxon>
        <taxon>Anaerofustis</taxon>
    </lineage>
</organism>
<dbReference type="GO" id="GO:0004788">
    <property type="term" value="F:thiamine diphosphokinase activity"/>
    <property type="evidence" value="ECO:0007669"/>
    <property type="project" value="UniProtKB-UniRule"/>
</dbReference>
<dbReference type="NCBIfam" id="TIGR01378">
    <property type="entry name" value="thi_PPkinase"/>
    <property type="match status" value="1"/>
</dbReference>
<evidence type="ECO:0000313" key="7">
    <source>
        <dbReference type="EMBL" id="RGD73779.1"/>
    </source>
</evidence>
<evidence type="ECO:0000259" key="6">
    <source>
        <dbReference type="SMART" id="SM00983"/>
    </source>
</evidence>
<evidence type="ECO:0000256" key="4">
    <source>
        <dbReference type="ARBA" id="ARBA00022840"/>
    </source>
</evidence>
<evidence type="ECO:0000256" key="3">
    <source>
        <dbReference type="ARBA" id="ARBA00022777"/>
    </source>
</evidence>
<dbReference type="EMBL" id="QUSM01000004">
    <property type="protein sequence ID" value="RGD73779.1"/>
    <property type="molecule type" value="Genomic_DNA"/>
</dbReference>
<dbReference type="SUPFAM" id="SSF63862">
    <property type="entry name" value="Thiamin pyrophosphokinase, substrate-binding domain"/>
    <property type="match status" value="1"/>
</dbReference>
<dbReference type="InterPro" id="IPR053149">
    <property type="entry name" value="TPK"/>
</dbReference>
<dbReference type="Pfam" id="PF04265">
    <property type="entry name" value="TPK_B1_binding"/>
    <property type="match status" value="1"/>
</dbReference>
<proteinExistence type="predicted"/>
<dbReference type="GO" id="GO:0030975">
    <property type="term" value="F:thiamine binding"/>
    <property type="evidence" value="ECO:0007669"/>
    <property type="project" value="InterPro"/>
</dbReference>
<feature type="domain" description="Thiamin pyrophosphokinase thiamin-binding" evidence="6">
    <location>
        <begin position="138"/>
        <end position="203"/>
    </location>
</feature>
<comment type="caution">
    <text evidence="7">The sequence shown here is derived from an EMBL/GenBank/DDBJ whole genome shotgun (WGS) entry which is preliminary data.</text>
</comment>